<proteinExistence type="predicted"/>
<keyword evidence="3" id="KW-1185">Reference proteome</keyword>
<gene>
    <name evidence="2" type="ORF">K7K06_11930</name>
</gene>
<evidence type="ECO:0008006" key="4">
    <source>
        <dbReference type="Google" id="ProtNLM"/>
    </source>
</evidence>
<evidence type="ECO:0000256" key="1">
    <source>
        <dbReference type="SAM" id="MobiDB-lite"/>
    </source>
</evidence>
<name>A0ABT3LIS7_9PSED</name>
<organism evidence="2 3">
    <name type="scientific">Pseudomonas fragariae</name>
    <name type="common">ex Marin et al. 2024</name>
    <dbReference type="NCBI Taxonomy" id="3080056"/>
    <lineage>
        <taxon>Bacteria</taxon>
        <taxon>Pseudomonadati</taxon>
        <taxon>Pseudomonadota</taxon>
        <taxon>Gammaproteobacteria</taxon>
        <taxon>Pseudomonadales</taxon>
        <taxon>Pseudomonadaceae</taxon>
        <taxon>Pseudomonas</taxon>
    </lineage>
</organism>
<accession>A0ABT3LIS7</accession>
<dbReference type="EMBL" id="JAINZM010000011">
    <property type="protein sequence ID" value="MCW6056359.1"/>
    <property type="molecule type" value="Genomic_DNA"/>
</dbReference>
<sequence length="88" mass="10213">MTLTQKQRDERTAIKRQKAGEEELRHRVRPGIKQAIQRIRDRADRIAVSELLQIATMKMDLMSDEELAAFLVYPRHEIVVSESVARAI</sequence>
<reference evidence="2" key="1">
    <citation type="submission" date="2021-08" db="EMBL/GenBank/DDBJ databases">
        <title>Characterization of Pseudomonas fragariae.</title>
        <authorList>
            <person name="Carvalho R."/>
            <person name="Marin M."/>
        </authorList>
    </citation>
    <scope>NUCLEOTIDE SEQUENCE</scope>
    <source>
        <strain evidence="2">17</strain>
    </source>
</reference>
<evidence type="ECO:0000313" key="3">
    <source>
        <dbReference type="Proteomes" id="UP001142690"/>
    </source>
</evidence>
<dbReference type="Proteomes" id="UP001142690">
    <property type="component" value="Unassembled WGS sequence"/>
</dbReference>
<evidence type="ECO:0000313" key="2">
    <source>
        <dbReference type="EMBL" id="MCW6056359.1"/>
    </source>
</evidence>
<protein>
    <recommendedName>
        <fullName evidence="4">DUF3847 domain-containing protein</fullName>
    </recommendedName>
</protein>
<feature type="region of interest" description="Disordered" evidence="1">
    <location>
        <begin position="1"/>
        <end position="25"/>
    </location>
</feature>
<comment type="caution">
    <text evidence="2">The sequence shown here is derived from an EMBL/GenBank/DDBJ whole genome shotgun (WGS) entry which is preliminary data.</text>
</comment>